<feature type="transmembrane region" description="Helical" evidence="2">
    <location>
        <begin position="212"/>
        <end position="230"/>
    </location>
</feature>
<evidence type="ECO:0000313" key="4">
    <source>
        <dbReference type="Proteomes" id="UP000198287"/>
    </source>
</evidence>
<keyword evidence="2" id="KW-1133">Transmembrane helix</keyword>
<gene>
    <name evidence="3" type="ORF">Fcan01_05023</name>
</gene>
<keyword evidence="2" id="KW-0472">Membrane</keyword>
<dbReference type="AlphaFoldDB" id="A0A226EV69"/>
<sequence length="593" mass="67048">MSRINRNTFPSSLSSRSNKTTTKLIPATEPKNGTTRGPGRMPVYGQPMIARGSSRVPRTVGVPVAKKTSRLQCTAAAVTITEIDSIPHSSSTSIVSNANSSAVERRRSTQFLARPSSSRNIIATTNNEMTLQHFTDTESVFSTSTNASEEVTTIVPQTATNYVVMSSDHNDDDQNIQKEANNKGVSTKDEDSFSPVTKTLLKSLLQYAFDQSGWKLLPYVAVGGLLLYFILPVWSILSFLAFFYFSLQVIGGGSFTSRKKTSRRTIKWTIQEFSEEISNGFLTCPPFKDKSSQWRLVVSQKLMMDGVQTRFGLIATDIPRNLACVLANVKFSCTDNRGVELATGKFQHDFHRCGDLKFTQGVILSQRRLAEDDIVNILCRVEFQSVTISYWKMILRCIGVTPPQKGNCVKEIGIIQQEILVYQNAPKSKMEAFTRFVKHPDTKTFAWEIPNFAMLLRSREVWGIYSSQFFVNTEDFCAVWRMKLIEVSGVFRVHVQLRGLPKTLNQVRLWYLLQLVDTFGDSVVPEHSMSRIKYPDYIKLWDTSRHILYRRETLLSRFLGVDGSLTLRLSLQVKPNDVPLLETDSEEWLSPQE</sequence>
<comment type="caution">
    <text evidence="3">The sequence shown here is derived from an EMBL/GenBank/DDBJ whole genome shotgun (WGS) entry which is preliminary data.</text>
</comment>
<feature type="region of interest" description="Disordered" evidence="1">
    <location>
        <begin position="168"/>
        <end position="190"/>
    </location>
</feature>
<protein>
    <submittedName>
        <fullName evidence="3">Uncharacterized protein</fullName>
    </submittedName>
</protein>
<proteinExistence type="predicted"/>
<dbReference type="EMBL" id="LNIX01000002">
    <property type="protein sequence ID" value="OXA60721.1"/>
    <property type="molecule type" value="Genomic_DNA"/>
</dbReference>
<feature type="compositionally biased region" description="Polar residues" evidence="1">
    <location>
        <begin position="1"/>
        <end position="23"/>
    </location>
</feature>
<evidence type="ECO:0000256" key="2">
    <source>
        <dbReference type="SAM" id="Phobius"/>
    </source>
</evidence>
<evidence type="ECO:0000313" key="3">
    <source>
        <dbReference type="EMBL" id="OXA60721.1"/>
    </source>
</evidence>
<feature type="region of interest" description="Disordered" evidence="1">
    <location>
        <begin position="1"/>
        <end position="42"/>
    </location>
</feature>
<organism evidence="3 4">
    <name type="scientific">Folsomia candida</name>
    <name type="common">Springtail</name>
    <dbReference type="NCBI Taxonomy" id="158441"/>
    <lineage>
        <taxon>Eukaryota</taxon>
        <taxon>Metazoa</taxon>
        <taxon>Ecdysozoa</taxon>
        <taxon>Arthropoda</taxon>
        <taxon>Hexapoda</taxon>
        <taxon>Collembola</taxon>
        <taxon>Entomobryomorpha</taxon>
        <taxon>Isotomoidea</taxon>
        <taxon>Isotomidae</taxon>
        <taxon>Proisotominae</taxon>
        <taxon>Folsomia</taxon>
    </lineage>
</organism>
<name>A0A226EV69_FOLCA</name>
<evidence type="ECO:0000256" key="1">
    <source>
        <dbReference type="SAM" id="MobiDB-lite"/>
    </source>
</evidence>
<accession>A0A226EV69</accession>
<keyword evidence="2" id="KW-0812">Transmembrane</keyword>
<dbReference type="Proteomes" id="UP000198287">
    <property type="component" value="Unassembled WGS sequence"/>
</dbReference>
<reference evidence="3 4" key="1">
    <citation type="submission" date="2015-12" db="EMBL/GenBank/DDBJ databases">
        <title>The genome of Folsomia candida.</title>
        <authorList>
            <person name="Faddeeva A."/>
            <person name="Derks M.F."/>
            <person name="Anvar Y."/>
            <person name="Smit S."/>
            <person name="Van Straalen N."/>
            <person name="Roelofs D."/>
        </authorList>
    </citation>
    <scope>NUCLEOTIDE SEQUENCE [LARGE SCALE GENOMIC DNA]</scope>
    <source>
        <strain evidence="3 4">VU population</strain>
        <tissue evidence="3">Whole body</tissue>
    </source>
</reference>
<keyword evidence="4" id="KW-1185">Reference proteome</keyword>
<dbReference type="OrthoDB" id="10502185at2759"/>